<dbReference type="Pfam" id="PF00440">
    <property type="entry name" value="TetR_N"/>
    <property type="match status" value="1"/>
</dbReference>
<feature type="domain" description="HTH tetR-type" evidence="5">
    <location>
        <begin position="1"/>
        <end position="60"/>
    </location>
</feature>
<dbReference type="PROSITE" id="PS50977">
    <property type="entry name" value="HTH_TETR_2"/>
    <property type="match status" value="1"/>
</dbReference>
<dbReference type="EMBL" id="JACHEP010000025">
    <property type="protein sequence ID" value="MBB5325971.1"/>
    <property type="molecule type" value="Genomic_DNA"/>
</dbReference>
<dbReference type="PRINTS" id="PR00455">
    <property type="entry name" value="HTHTETR"/>
</dbReference>
<dbReference type="RefSeq" id="WP_183255969.1">
    <property type="nucleotide sequence ID" value="NZ_JACHEP010000025.1"/>
</dbReference>
<keyword evidence="2 4" id="KW-0238">DNA-binding</keyword>
<dbReference type="AlphaFoldDB" id="A0A7W8ISR0"/>
<dbReference type="InterPro" id="IPR009057">
    <property type="entry name" value="Homeodomain-like_sf"/>
</dbReference>
<accession>A0A7W8ISR0</accession>
<dbReference type="InterPro" id="IPR001647">
    <property type="entry name" value="HTH_TetR"/>
</dbReference>
<keyword evidence="7" id="KW-1185">Reference proteome</keyword>
<evidence type="ECO:0000256" key="4">
    <source>
        <dbReference type="PROSITE-ProRule" id="PRU00335"/>
    </source>
</evidence>
<dbReference type="Proteomes" id="UP000520011">
    <property type="component" value="Unassembled WGS sequence"/>
</dbReference>
<evidence type="ECO:0000313" key="6">
    <source>
        <dbReference type="EMBL" id="MBB5325971.1"/>
    </source>
</evidence>
<proteinExistence type="predicted"/>
<keyword evidence="1" id="KW-0805">Transcription regulation</keyword>
<dbReference type="GO" id="GO:0000976">
    <property type="term" value="F:transcription cis-regulatory region binding"/>
    <property type="evidence" value="ECO:0007669"/>
    <property type="project" value="TreeGrafter"/>
</dbReference>
<comment type="caution">
    <text evidence="6">The sequence shown here is derived from an EMBL/GenBank/DDBJ whole genome shotgun (WGS) entry which is preliminary data.</text>
</comment>
<sequence length="193" mass="22560">MTSQQIKEVSLKHFAQHGYEGASLAQIADDVGIKKQSIYTHFKGKDELFLQLCSDACENELRFVMNFIESNSARPLKEFLFDFLLKYIDRYEKCDSAKFWIRTAFFPPLHLYRQVMKHVYKYLDKLEELLLPIMKKAVAKGEVNPTIGEQRATVAFLALLDGIFVEMIYGSPERLRRRLDASWYLYWRGLSGN</sequence>
<dbReference type="SUPFAM" id="SSF48498">
    <property type="entry name" value="Tetracyclin repressor-like, C-terminal domain"/>
    <property type="match status" value="1"/>
</dbReference>
<evidence type="ECO:0000256" key="3">
    <source>
        <dbReference type="ARBA" id="ARBA00023163"/>
    </source>
</evidence>
<evidence type="ECO:0000256" key="2">
    <source>
        <dbReference type="ARBA" id="ARBA00023125"/>
    </source>
</evidence>
<dbReference type="PANTHER" id="PTHR30055">
    <property type="entry name" value="HTH-TYPE TRANSCRIPTIONAL REGULATOR RUTR"/>
    <property type="match status" value="1"/>
</dbReference>
<evidence type="ECO:0000259" key="5">
    <source>
        <dbReference type="PROSITE" id="PS50977"/>
    </source>
</evidence>
<dbReference type="PANTHER" id="PTHR30055:SF238">
    <property type="entry name" value="MYCOFACTOCIN BIOSYNTHESIS TRANSCRIPTIONAL REGULATOR MFTR-RELATED"/>
    <property type="match status" value="1"/>
</dbReference>
<name>A0A7W8ISR0_9BACL</name>
<evidence type="ECO:0000313" key="7">
    <source>
        <dbReference type="Proteomes" id="UP000520011"/>
    </source>
</evidence>
<dbReference type="Gene3D" id="1.10.10.60">
    <property type="entry name" value="Homeodomain-like"/>
    <property type="match status" value="1"/>
</dbReference>
<evidence type="ECO:0000256" key="1">
    <source>
        <dbReference type="ARBA" id="ARBA00023015"/>
    </source>
</evidence>
<dbReference type="InterPro" id="IPR036271">
    <property type="entry name" value="Tet_transcr_reg_TetR-rel_C_sf"/>
</dbReference>
<dbReference type="SUPFAM" id="SSF46689">
    <property type="entry name" value="Homeodomain-like"/>
    <property type="match status" value="1"/>
</dbReference>
<dbReference type="InterPro" id="IPR050109">
    <property type="entry name" value="HTH-type_TetR-like_transc_reg"/>
</dbReference>
<feature type="DNA-binding region" description="H-T-H motif" evidence="4">
    <location>
        <begin position="23"/>
        <end position="42"/>
    </location>
</feature>
<keyword evidence="3" id="KW-0804">Transcription</keyword>
<dbReference type="GO" id="GO:0003700">
    <property type="term" value="F:DNA-binding transcription factor activity"/>
    <property type="evidence" value="ECO:0007669"/>
    <property type="project" value="TreeGrafter"/>
</dbReference>
<reference evidence="6 7" key="1">
    <citation type="submission" date="2020-08" db="EMBL/GenBank/DDBJ databases">
        <title>Genomic Encyclopedia of Type Strains, Phase IV (KMG-IV): sequencing the most valuable type-strain genomes for metagenomic binning, comparative biology and taxonomic classification.</title>
        <authorList>
            <person name="Goeker M."/>
        </authorList>
    </citation>
    <scope>NUCLEOTIDE SEQUENCE [LARGE SCALE GENOMIC DNA]</scope>
    <source>
        <strain evidence="6 7">DSM 16325</strain>
    </source>
</reference>
<dbReference type="Gene3D" id="1.10.357.10">
    <property type="entry name" value="Tetracycline Repressor, domain 2"/>
    <property type="match status" value="1"/>
</dbReference>
<protein>
    <submittedName>
        <fullName evidence="6">AcrR family transcriptional regulator</fullName>
    </submittedName>
</protein>
<organism evidence="6 7">
    <name type="scientific">Anoxybacteroides tepidamans</name>
    <dbReference type="NCBI Taxonomy" id="265948"/>
    <lineage>
        <taxon>Bacteria</taxon>
        <taxon>Bacillati</taxon>
        <taxon>Bacillota</taxon>
        <taxon>Bacilli</taxon>
        <taxon>Bacillales</taxon>
        <taxon>Anoxybacillaceae</taxon>
        <taxon>Anoxybacteroides</taxon>
    </lineage>
</organism>
<gene>
    <name evidence="6" type="ORF">HNQ34_003078</name>
</gene>